<feature type="domain" description="Sushi" evidence="6">
    <location>
        <begin position="22"/>
        <end position="93"/>
    </location>
</feature>
<dbReference type="STRING" id="51511.ENSCSAVP00000007572"/>
<name>H2YQG4_CIOSA</name>
<dbReference type="InterPro" id="IPR000436">
    <property type="entry name" value="Sushi_SCR_CCP_dom"/>
</dbReference>
<evidence type="ECO:0000256" key="5">
    <source>
        <dbReference type="PROSITE-ProRule" id="PRU00302"/>
    </source>
</evidence>
<keyword evidence="2" id="KW-0677">Repeat</keyword>
<sequence length="254" mass="25254">MCTRTGTAAAGAWSGAAPTCIKACPDPPAIQANGAPNVPAVGPYNFNALVAYSCVATHALQGTTPNVCEDKNGATDTTCTNGAWSNPIPTCVAACTAPPASAVGAATATPNNPSNPQTTQVTYTCPAAGTSLVGTATITCQATRVWSPAVAPDCVTDCPAPPTIAANGAANVPAVGPYKIGTTVTYSCAANFDLKGSATNMCQRVGAAAAGTWTSTTAPTCVTADKDLDIVFILDGNNPLDDCTTKTSTIPVLP</sequence>
<reference evidence="8" key="1">
    <citation type="submission" date="2003-08" db="EMBL/GenBank/DDBJ databases">
        <authorList>
            <person name="Birren B."/>
            <person name="Nusbaum C."/>
            <person name="Abebe A."/>
            <person name="Abouelleil A."/>
            <person name="Adekoya E."/>
            <person name="Ait-zahra M."/>
            <person name="Allen N."/>
            <person name="Allen T."/>
            <person name="An P."/>
            <person name="Anderson M."/>
            <person name="Anderson S."/>
            <person name="Arachchi H."/>
            <person name="Armbruster J."/>
            <person name="Bachantsang P."/>
            <person name="Baldwin J."/>
            <person name="Barry A."/>
            <person name="Bayul T."/>
            <person name="Blitshsteyn B."/>
            <person name="Bloom T."/>
            <person name="Blye J."/>
            <person name="Boguslavskiy L."/>
            <person name="Borowsky M."/>
            <person name="Boukhgalter B."/>
            <person name="Brunache A."/>
            <person name="Butler J."/>
            <person name="Calixte N."/>
            <person name="Calvo S."/>
            <person name="Camarata J."/>
            <person name="Campo K."/>
            <person name="Chang J."/>
            <person name="Cheshatsang Y."/>
            <person name="Citroen M."/>
            <person name="Collymore A."/>
            <person name="Considine T."/>
            <person name="Cook A."/>
            <person name="Cooke P."/>
            <person name="Corum B."/>
            <person name="Cuomo C."/>
            <person name="David R."/>
            <person name="Dawoe T."/>
            <person name="Degray S."/>
            <person name="Dodge S."/>
            <person name="Dooley K."/>
            <person name="Dorje P."/>
            <person name="Dorjee K."/>
            <person name="Dorris L."/>
            <person name="Duffey N."/>
            <person name="Dupes A."/>
            <person name="Elkins T."/>
            <person name="Engels R."/>
            <person name="Erickson J."/>
            <person name="Farina A."/>
            <person name="Faro S."/>
            <person name="Ferreira P."/>
            <person name="Fischer H."/>
            <person name="Fitzgerald M."/>
            <person name="Foley K."/>
            <person name="Gage D."/>
            <person name="Galagan J."/>
            <person name="Gearin G."/>
            <person name="Gnerre S."/>
            <person name="Gnirke A."/>
            <person name="Goyette A."/>
            <person name="Graham J."/>
            <person name="Grandbois E."/>
            <person name="Gyaltsen K."/>
            <person name="Hafez N."/>
            <person name="Hagopian D."/>
            <person name="Hagos B."/>
            <person name="Hall J."/>
            <person name="Hatcher B."/>
            <person name="Heller A."/>
            <person name="Higgins H."/>
            <person name="Honan T."/>
            <person name="Horn A."/>
            <person name="Houde N."/>
            <person name="Hughes L."/>
            <person name="Hulme W."/>
            <person name="Husby E."/>
            <person name="Iliev I."/>
            <person name="Jaffe D."/>
            <person name="Jones C."/>
            <person name="Kamal M."/>
            <person name="Kamat A."/>
            <person name="Kamvysselis M."/>
            <person name="Karlsson E."/>
            <person name="Kells C."/>
            <person name="Kieu A."/>
            <person name="Kisner P."/>
            <person name="Kodira C."/>
            <person name="Kulbokas E."/>
            <person name="Labutti K."/>
            <person name="Lama D."/>
            <person name="Landers T."/>
            <person name="Leger J."/>
            <person name="Levine S."/>
            <person name="Lewis D."/>
            <person name="Lewis T."/>
            <person name="Lindblad-toh K."/>
            <person name="Liu X."/>
            <person name="Lokyitsang T."/>
            <person name="Lokyitsang Y."/>
            <person name="Lucien O."/>
            <person name="Lui A."/>
            <person name="Ma L.J."/>
            <person name="Mabbitt R."/>
            <person name="Macdonald J."/>
            <person name="Maclean C."/>
            <person name="Major J."/>
            <person name="Manning J."/>
            <person name="Marabella R."/>
            <person name="Maru K."/>
            <person name="Matthews C."/>
            <person name="Mauceli E."/>
            <person name="Mccarthy M."/>
            <person name="Mcdonough S."/>
            <person name="Mcghee T."/>
            <person name="Meldrim J."/>
            <person name="Meneus L."/>
            <person name="Mesirov J."/>
            <person name="Mihalev A."/>
            <person name="Mihova T."/>
            <person name="Mikkelsen T."/>
            <person name="Mlenga V."/>
            <person name="Moru K."/>
            <person name="Mozes J."/>
            <person name="Mulrain L."/>
            <person name="Munson G."/>
            <person name="Naylor J."/>
            <person name="Newes C."/>
            <person name="Nguyen C."/>
            <person name="Nguyen N."/>
            <person name="Nguyen T."/>
            <person name="Nicol R."/>
            <person name="Nielsen C."/>
            <person name="Nizzari M."/>
            <person name="Norbu C."/>
            <person name="Norbu N."/>
            <person name="O'donnell P."/>
            <person name="Okoawo O."/>
            <person name="O'leary S."/>
            <person name="Omotosho B."/>
            <person name="O'neill K."/>
            <person name="Osman S."/>
            <person name="Parker S."/>
            <person name="Perrin D."/>
            <person name="Phunkhang P."/>
            <person name="Piqani B."/>
            <person name="Purcell S."/>
            <person name="Rachupka T."/>
            <person name="Ramasamy U."/>
            <person name="Rameau R."/>
            <person name="Ray V."/>
            <person name="Raymond C."/>
            <person name="Retta R."/>
            <person name="Richardson S."/>
            <person name="Rise C."/>
            <person name="Rodriguez J."/>
            <person name="Rogers J."/>
            <person name="Rogov P."/>
            <person name="Rutman M."/>
            <person name="Schupbach R."/>
            <person name="Seaman C."/>
            <person name="Settipalli S."/>
            <person name="Sharpe T."/>
            <person name="Sheridan J."/>
            <person name="Sherpa N."/>
            <person name="Shi J."/>
            <person name="Smirnov S."/>
            <person name="Smith C."/>
            <person name="Sougnez C."/>
            <person name="Spencer B."/>
            <person name="Stalker J."/>
            <person name="Stange-thomann N."/>
            <person name="Stavropoulos S."/>
            <person name="Stetson K."/>
            <person name="Stone C."/>
            <person name="Stone S."/>
            <person name="Stubbs M."/>
            <person name="Talamas J."/>
            <person name="Tchuinga P."/>
            <person name="Tenzing P."/>
            <person name="Tesfaye S."/>
            <person name="Theodore J."/>
            <person name="Thoulutsang Y."/>
            <person name="Topham K."/>
            <person name="Towey S."/>
            <person name="Tsamla T."/>
            <person name="Tsomo N."/>
            <person name="Vallee D."/>
            <person name="Vassiliev H."/>
            <person name="Venkataraman V."/>
            <person name="Vinson J."/>
            <person name="Vo A."/>
            <person name="Wade C."/>
            <person name="Wang S."/>
            <person name="Wangchuk T."/>
            <person name="Wangdi T."/>
            <person name="Whittaker C."/>
            <person name="Wilkinson J."/>
            <person name="Wu Y."/>
            <person name="Wyman D."/>
            <person name="Yadav S."/>
            <person name="Yang S."/>
            <person name="Yang X."/>
            <person name="Yeager S."/>
            <person name="Yee E."/>
            <person name="Young G."/>
            <person name="Zainoun J."/>
            <person name="Zembeck L."/>
            <person name="Zimmer A."/>
            <person name="Zody M."/>
            <person name="Lander E."/>
        </authorList>
    </citation>
    <scope>NUCLEOTIDE SEQUENCE [LARGE SCALE GENOMIC DNA]</scope>
</reference>
<keyword evidence="8" id="KW-1185">Reference proteome</keyword>
<feature type="domain" description="Sushi" evidence="6">
    <location>
        <begin position="156"/>
        <end position="223"/>
    </location>
</feature>
<comment type="caution">
    <text evidence="5">Lacks conserved residue(s) required for the propagation of feature annotation.</text>
</comment>
<dbReference type="AlphaFoldDB" id="H2YQG4"/>
<dbReference type="Ensembl" id="ENSCSAVT00000007671.1">
    <property type="protein sequence ID" value="ENSCSAVP00000007572.1"/>
    <property type="gene ID" value="ENSCSAVG00000004525.1"/>
</dbReference>
<evidence type="ECO:0000313" key="8">
    <source>
        <dbReference type="Proteomes" id="UP000007875"/>
    </source>
</evidence>
<organism evidence="7 8">
    <name type="scientific">Ciona savignyi</name>
    <name type="common">Pacific transparent sea squirt</name>
    <dbReference type="NCBI Taxonomy" id="51511"/>
    <lineage>
        <taxon>Eukaryota</taxon>
        <taxon>Metazoa</taxon>
        <taxon>Chordata</taxon>
        <taxon>Tunicata</taxon>
        <taxon>Ascidiacea</taxon>
        <taxon>Phlebobranchia</taxon>
        <taxon>Cionidae</taxon>
        <taxon>Ciona</taxon>
    </lineage>
</organism>
<dbReference type="InterPro" id="IPR050350">
    <property type="entry name" value="Compl-Cell_Adhes-Reg"/>
</dbReference>
<keyword evidence="1 5" id="KW-0768">Sushi</keyword>
<dbReference type="PANTHER" id="PTHR19325:SF560">
    <property type="entry name" value="SUSHI, VON WILLEBRAND FACTOR TYPE A, EGF AND PENTRAXIN DOMAIN-CONTAINING PROTEIN 1"/>
    <property type="match status" value="1"/>
</dbReference>
<evidence type="ECO:0000256" key="1">
    <source>
        <dbReference type="ARBA" id="ARBA00022659"/>
    </source>
</evidence>
<evidence type="ECO:0000256" key="4">
    <source>
        <dbReference type="ARBA" id="ARBA00023180"/>
    </source>
</evidence>
<dbReference type="Gene3D" id="2.10.70.10">
    <property type="entry name" value="Complement Module, domain 1"/>
    <property type="match status" value="3"/>
</dbReference>
<dbReference type="SMART" id="SM00032">
    <property type="entry name" value="CCP"/>
    <property type="match status" value="3"/>
</dbReference>
<evidence type="ECO:0000259" key="6">
    <source>
        <dbReference type="PROSITE" id="PS50923"/>
    </source>
</evidence>
<reference evidence="7" key="3">
    <citation type="submission" date="2025-09" db="UniProtKB">
        <authorList>
            <consortium name="Ensembl"/>
        </authorList>
    </citation>
    <scope>IDENTIFICATION</scope>
</reference>
<keyword evidence="3" id="KW-1015">Disulfide bond</keyword>
<dbReference type="PANTHER" id="PTHR19325">
    <property type="entry name" value="COMPLEMENT COMPONENT-RELATED SUSHI DOMAIN-CONTAINING"/>
    <property type="match status" value="1"/>
</dbReference>
<dbReference type="HOGENOM" id="CLU_1063667_0_0_1"/>
<accession>H2YQG4</accession>
<evidence type="ECO:0000256" key="3">
    <source>
        <dbReference type="ARBA" id="ARBA00023157"/>
    </source>
</evidence>
<evidence type="ECO:0000256" key="2">
    <source>
        <dbReference type="ARBA" id="ARBA00022737"/>
    </source>
</evidence>
<dbReference type="PROSITE" id="PS50923">
    <property type="entry name" value="SUSHI"/>
    <property type="match status" value="2"/>
</dbReference>
<dbReference type="InterPro" id="IPR035976">
    <property type="entry name" value="Sushi/SCR/CCP_sf"/>
</dbReference>
<dbReference type="Pfam" id="PF00084">
    <property type="entry name" value="Sushi"/>
    <property type="match status" value="3"/>
</dbReference>
<dbReference type="CDD" id="cd00033">
    <property type="entry name" value="CCP"/>
    <property type="match status" value="3"/>
</dbReference>
<dbReference type="GeneTree" id="ENSGT00940000163310"/>
<proteinExistence type="predicted"/>
<dbReference type="InParanoid" id="H2YQG4"/>
<dbReference type="eggNOG" id="KOG4297">
    <property type="taxonomic scope" value="Eukaryota"/>
</dbReference>
<dbReference type="Proteomes" id="UP000007875">
    <property type="component" value="Unassembled WGS sequence"/>
</dbReference>
<keyword evidence="4" id="KW-0325">Glycoprotein</keyword>
<evidence type="ECO:0000313" key="7">
    <source>
        <dbReference type="Ensembl" id="ENSCSAVP00000007572.1"/>
    </source>
</evidence>
<dbReference type="SUPFAM" id="SSF57535">
    <property type="entry name" value="Complement control module/SCR domain"/>
    <property type="match status" value="3"/>
</dbReference>
<protein>
    <recommendedName>
        <fullName evidence="6">Sushi domain-containing protein</fullName>
    </recommendedName>
</protein>
<reference evidence="7" key="2">
    <citation type="submission" date="2025-08" db="UniProtKB">
        <authorList>
            <consortium name="Ensembl"/>
        </authorList>
    </citation>
    <scope>IDENTIFICATION</scope>
</reference>